<keyword evidence="2" id="KW-0560">Oxidoreductase</keyword>
<dbReference type="InterPro" id="IPR036188">
    <property type="entry name" value="FAD/NAD-bd_sf"/>
</dbReference>
<dbReference type="SUPFAM" id="SSF51905">
    <property type="entry name" value="FAD/NAD(P)-binding domain"/>
    <property type="match status" value="1"/>
</dbReference>
<dbReference type="InterPro" id="IPR050097">
    <property type="entry name" value="Ferredoxin-NADP_redctase_2"/>
</dbReference>
<reference evidence="6" key="1">
    <citation type="journal article" date="2019" name="Int. J. Syst. Evol. Microbiol.">
        <title>The Global Catalogue of Microorganisms (GCM) 10K type strain sequencing project: providing services to taxonomists for standard genome sequencing and annotation.</title>
        <authorList>
            <consortium name="The Broad Institute Genomics Platform"/>
            <consortium name="The Broad Institute Genome Sequencing Center for Infectious Disease"/>
            <person name="Wu L."/>
            <person name="Ma J."/>
        </authorList>
    </citation>
    <scope>NUCLEOTIDE SEQUENCE [LARGE SCALE GENOMIC DNA]</scope>
    <source>
        <strain evidence="6">IBRC-M 10908</strain>
    </source>
</reference>
<dbReference type="RefSeq" id="WP_380623022.1">
    <property type="nucleotide sequence ID" value="NZ_JBHSDK010000021.1"/>
</dbReference>
<gene>
    <name evidence="5" type="ORF">ACFPET_16365</name>
</gene>
<dbReference type="Gene3D" id="3.50.50.60">
    <property type="entry name" value="FAD/NAD(P)-binding domain"/>
    <property type="match status" value="2"/>
</dbReference>
<proteinExistence type="predicted"/>
<dbReference type="Pfam" id="PF07992">
    <property type="entry name" value="Pyr_redox_2"/>
    <property type="match status" value="1"/>
</dbReference>
<dbReference type="PRINTS" id="PR00469">
    <property type="entry name" value="PNDRDTASEII"/>
</dbReference>
<organism evidence="5 6">
    <name type="scientific">Salininema proteolyticum</name>
    <dbReference type="NCBI Taxonomy" id="1607685"/>
    <lineage>
        <taxon>Bacteria</taxon>
        <taxon>Bacillati</taxon>
        <taxon>Actinomycetota</taxon>
        <taxon>Actinomycetes</taxon>
        <taxon>Glycomycetales</taxon>
        <taxon>Glycomycetaceae</taxon>
        <taxon>Salininema</taxon>
    </lineage>
</organism>
<dbReference type="PANTHER" id="PTHR48105">
    <property type="entry name" value="THIOREDOXIN REDUCTASE 1-RELATED-RELATED"/>
    <property type="match status" value="1"/>
</dbReference>
<keyword evidence="1" id="KW-0285">Flavoprotein</keyword>
<evidence type="ECO:0000256" key="1">
    <source>
        <dbReference type="ARBA" id="ARBA00022630"/>
    </source>
</evidence>
<evidence type="ECO:0000313" key="5">
    <source>
        <dbReference type="EMBL" id="MFC4336776.1"/>
    </source>
</evidence>
<evidence type="ECO:0000256" key="3">
    <source>
        <dbReference type="ARBA" id="ARBA00048132"/>
    </source>
</evidence>
<dbReference type="Proteomes" id="UP001595823">
    <property type="component" value="Unassembled WGS sequence"/>
</dbReference>
<comment type="caution">
    <text evidence="5">The sequence shown here is derived from an EMBL/GenBank/DDBJ whole genome shotgun (WGS) entry which is preliminary data.</text>
</comment>
<accession>A0ABV8U2H7</accession>
<evidence type="ECO:0000313" key="6">
    <source>
        <dbReference type="Proteomes" id="UP001595823"/>
    </source>
</evidence>
<dbReference type="InterPro" id="IPR023753">
    <property type="entry name" value="FAD/NAD-binding_dom"/>
</dbReference>
<dbReference type="EMBL" id="JBHSDK010000021">
    <property type="protein sequence ID" value="MFC4336776.1"/>
    <property type="molecule type" value="Genomic_DNA"/>
</dbReference>
<comment type="catalytic activity">
    <reaction evidence="3">
        <text>[thioredoxin]-dithiol + NADP(+) = [thioredoxin]-disulfide + NADPH + H(+)</text>
        <dbReference type="Rhea" id="RHEA:20345"/>
        <dbReference type="Rhea" id="RHEA-COMP:10698"/>
        <dbReference type="Rhea" id="RHEA-COMP:10700"/>
        <dbReference type="ChEBI" id="CHEBI:15378"/>
        <dbReference type="ChEBI" id="CHEBI:29950"/>
        <dbReference type="ChEBI" id="CHEBI:50058"/>
        <dbReference type="ChEBI" id="CHEBI:57783"/>
        <dbReference type="ChEBI" id="CHEBI:58349"/>
        <dbReference type="EC" id="1.8.1.9"/>
    </reaction>
</comment>
<evidence type="ECO:0000259" key="4">
    <source>
        <dbReference type="Pfam" id="PF07992"/>
    </source>
</evidence>
<name>A0ABV8U2H7_9ACTN</name>
<keyword evidence="6" id="KW-1185">Reference proteome</keyword>
<feature type="domain" description="FAD/NAD(P)-binding" evidence="4">
    <location>
        <begin position="9"/>
        <end position="289"/>
    </location>
</feature>
<protein>
    <submittedName>
        <fullName evidence="5">NAD(P)/FAD-dependent oxidoreductase</fullName>
    </submittedName>
</protein>
<sequence length="320" mass="33150">MEKTLKDNYDVIVVGGGTAGLAGALTLARSRRSVAVIDAGEPRNAPAEGVHGLLGLEGTPPTELLKRGRDEVRGYGGEILSGVVANVRRTEEGFHVGLADGRSAEARRVLVAAGLVDELPDIPGLREQWGRGVLHCPYCHGWEVRDRPLAVVGTGPMSLHGVHLWRQLSADVVYFPQENAEPDDEQREQFAALGVRVVPGRVAAVESEDGAVTGVRTVDGTVVPCEAVAMAPRMVARTGFLGDLGVETAEHPSGMGEHIVADAMGRTSVPGVWAAGNVADIAANVAAAASASGFAAAQINADLAKEDAARAVALRSAASA</sequence>
<evidence type="ECO:0000256" key="2">
    <source>
        <dbReference type="ARBA" id="ARBA00023002"/>
    </source>
</evidence>
<dbReference type="PRINTS" id="PR00368">
    <property type="entry name" value="FADPNR"/>
</dbReference>